<gene>
    <name evidence="1" type="ORF">PILCRDRAFT_92528</name>
</gene>
<sequence>MNAIRNQSEDIKKIMAFVARPSPSGSQINYGFVSGGNLSVAEKLANANLSAELLDQTTMPFVHLVKDGQIVANFQNTVFESIVARLVCDGRNNGPARGNGPHDGLAFVAAQNQTVELSMYSYAAVMIHHCIQQFYYGEQLEDIPFDAEEVQELADLIQARLASLEQDDQLSARRRILALAAHRLD</sequence>
<reference evidence="1 2" key="1">
    <citation type="submission" date="2014-04" db="EMBL/GenBank/DDBJ databases">
        <authorList>
            <consortium name="DOE Joint Genome Institute"/>
            <person name="Kuo A."/>
            <person name="Tarkka M."/>
            <person name="Buscot F."/>
            <person name="Kohler A."/>
            <person name="Nagy L.G."/>
            <person name="Floudas D."/>
            <person name="Copeland A."/>
            <person name="Barry K.W."/>
            <person name="Cichocki N."/>
            <person name="Veneault-Fourrey C."/>
            <person name="LaButti K."/>
            <person name="Lindquist E.A."/>
            <person name="Lipzen A."/>
            <person name="Lundell T."/>
            <person name="Morin E."/>
            <person name="Murat C."/>
            <person name="Sun H."/>
            <person name="Tunlid A."/>
            <person name="Henrissat B."/>
            <person name="Grigoriev I.V."/>
            <person name="Hibbett D.S."/>
            <person name="Martin F."/>
            <person name="Nordberg H.P."/>
            <person name="Cantor M.N."/>
            <person name="Hua S.X."/>
        </authorList>
    </citation>
    <scope>NUCLEOTIDE SEQUENCE [LARGE SCALE GENOMIC DNA]</scope>
    <source>
        <strain evidence="1 2">F 1598</strain>
    </source>
</reference>
<keyword evidence="2" id="KW-1185">Reference proteome</keyword>
<dbReference type="Proteomes" id="UP000054166">
    <property type="component" value="Unassembled WGS sequence"/>
</dbReference>
<accession>A0A0C3F3R2</accession>
<dbReference type="EMBL" id="KN833059">
    <property type="protein sequence ID" value="KIM74571.1"/>
    <property type="molecule type" value="Genomic_DNA"/>
</dbReference>
<protein>
    <submittedName>
        <fullName evidence="1">Uncharacterized protein</fullName>
    </submittedName>
</protein>
<evidence type="ECO:0000313" key="2">
    <source>
        <dbReference type="Proteomes" id="UP000054166"/>
    </source>
</evidence>
<proteinExistence type="predicted"/>
<reference evidence="2" key="2">
    <citation type="submission" date="2015-01" db="EMBL/GenBank/DDBJ databases">
        <title>Evolutionary Origins and Diversification of the Mycorrhizal Mutualists.</title>
        <authorList>
            <consortium name="DOE Joint Genome Institute"/>
            <consortium name="Mycorrhizal Genomics Consortium"/>
            <person name="Kohler A."/>
            <person name="Kuo A."/>
            <person name="Nagy L.G."/>
            <person name="Floudas D."/>
            <person name="Copeland A."/>
            <person name="Barry K.W."/>
            <person name="Cichocki N."/>
            <person name="Veneault-Fourrey C."/>
            <person name="LaButti K."/>
            <person name="Lindquist E.A."/>
            <person name="Lipzen A."/>
            <person name="Lundell T."/>
            <person name="Morin E."/>
            <person name="Murat C."/>
            <person name="Riley R."/>
            <person name="Ohm R."/>
            <person name="Sun H."/>
            <person name="Tunlid A."/>
            <person name="Henrissat B."/>
            <person name="Grigoriev I.V."/>
            <person name="Hibbett D.S."/>
            <person name="Martin F."/>
        </authorList>
    </citation>
    <scope>NUCLEOTIDE SEQUENCE [LARGE SCALE GENOMIC DNA]</scope>
    <source>
        <strain evidence="2">F 1598</strain>
    </source>
</reference>
<dbReference type="HOGENOM" id="CLU_1461861_0_0_1"/>
<name>A0A0C3F3R2_PILCF</name>
<dbReference type="InParanoid" id="A0A0C3F3R2"/>
<dbReference type="AlphaFoldDB" id="A0A0C3F3R2"/>
<organism evidence="1 2">
    <name type="scientific">Piloderma croceum (strain F 1598)</name>
    <dbReference type="NCBI Taxonomy" id="765440"/>
    <lineage>
        <taxon>Eukaryota</taxon>
        <taxon>Fungi</taxon>
        <taxon>Dikarya</taxon>
        <taxon>Basidiomycota</taxon>
        <taxon>Agaricomycotina</taxon>
        <taxon>Agaricomycetes</taxon>
        <taxon>Agaricomycetidae</taxon>
        <taxon>Atheliales</taxon>
        <taxon>Atheliaceae</taxon>
        <taxon>Piloderma</taxon>
    </lineage>
</organism>
<evidence type="ECO:0000313" key="1">
    <source>
        <dbReference type="EMBL" id="KIM74571.1"/>
    </source>
</evidence>